<accession>A0AAV2MKP8</accession>
<sequence>MSAAEVKMALTKCQNRAWRPEESVHTPTSHIRTPPHTPAAPPPLTAAFQPGGHKRLPCHICSPRRPLMPSHVVRGNTRPMLLMSRGAFVVNALKRAQP</sequence>
<evidence type="ECO:0000313" key="2">
    <source>
        <dbReference type="EMBL" id="CAL1613852.1"/>
    </source>
</evidence>
<proteinExistence type="predicted"/>
<feature type="compositionally biased region" description="Pro residues" evidence="1">
    <location>
        <begin position="35"/>
        <end position="44"/>
    </location>
</feature>
<reference evidence="2 3" key="1">
    <citation type="submission" date="2024-04" db="EMBL/GenBank/DDBJ databases">
        <authorList>
            <person name="Waldvogel A.-M."/>
            <person name="Schoenle A."/>
        </authorList>
    </citation>
    <scope>NUCLEOTIDE SEQUENCE [LARGE SCALE GENOMIC DNA]</scope>
</reference>
<name>A0AAV2MKP8_KNICA</name>
<evidence type="ECO:0000256" key="1">
    <source>
        <dbReference type="SAM" id="MobiDB-lite"/>
    </source>
</evidence>
<dbReference type="Proteomes" id="UP001497482">
    <property type="component" value="Chromosome 8"/>
</dbReference>
<dbReference type="AlphaFoldDB" id="A0AAV2MKP8"/>
<organism evidence="2 3">
    <name type="scientific">Knipowitschia caucasica</name>
    <name type="common">Caucasian dwarf goby</name>
    <name type="synonym">Pomatoschistus caucasicus</name>
    <dbReference type="NCBI Taxonomy" id="637954"/>
    <lineage>
        <taxon>Eukaryota</taxon>
        <taxon>Metazoa</taxon>
        <taxon>Chordata</taxon>
        <taxon>Craniata</taxon>
        <taxon>Vertebrata</taxon>
        <taxon>Euteleostomi</taxon>
        <taxon>Actinopterygii</taxon>
        <taxon>Neopterygii</taxon>
        <taxon>Teleostei</taxon>
        <taxon>Neoteleostei</taxon>
        <taxon>Acanthomorphata</taxon>
        <taxon>Gobiaria</taxon>
        <taxon>Gobiiformes</taxon>
        <taxon>Gobioidei</taxon>
        <taxon>Gobiidae</taxon>
        <taxon>Gobiinae</taxon>
        <taxon>Knipowitschia</taxon>
    </lineage>
</organism>
<dbReference type="EMBL" id="OZ035830">
    <property type="protein sequence ID" value="CAL1613852.1"/>
    <property type="molecule type" value="Genomic_DNA"/>
</dbReference>
<gene>
    <name evidence="2" type="ORF">KC01_LOCUS39989</name>
</gene>
<keyword evidence="3" id="KW-1185">Reference proteome</keyword>
<feature type="region of interest" description="Disordered" evidence="1">
    <location>
        <begin position="13"/>
        <end position="51"/>
    </location>
</feature>
<protein>
    <submittedName>
        <fullName evidence="2">Uncharacterized protein</fullName>
    </submittedName>
</protein>
<evidence type="ECO:0000313" key="3">
    <source>
        <dbReference type="Proteomes" id="UP001497482"/>
    </source>
</evidence>